<dbReference type="Proteomes" id="UP000018890">
    <property type="component" value="Unassembled WGS sequence"/>
</dbReference>
<accession>W4Q103</accession>
<dbReference type="PANTHER" id="PTHR37841:SF1">
    <property type="entry name" value="DUF3298 DOMAIN-CONTAINING PROTEIN"/>
    <property type="match status" value="1"/>
</dbReference>
<dbReference type="EMBL" id="BAUT01000009">
    <property type="protein sequence ID" value="GAE25398.1"/>
    <property type="molecule type" value="Genomic_DNA"/>
</dbReference>
<feature type="chain" id="PRO_5038456627" description="WG repeat-containing protein" evidence="1">
    <location>
        <begin position="24"/>
        <end position="377"/>
    </location>
</feature>
<dbReference type="PANTHER" id="PTHR37841">
    <property type="entry name" value="GLR2918 PROTEIN"/>
    <property type="match status" value="1"/>
</dbReference>
<dbReference type="RefSeq" id="WP_052002093.1">
    <property type="nucleotide sequence ID" value="NZ_BAUT01000009.1"/>
</dbReference>
<dbReference type="Pfam" id="PF14903">
    <property type="entry name" value="WG_beta_rep"/>
    <property type="match status" value="5"/>
</dbReference>
<evidence type="ECO:0000313" key="3">
    <source>
        <dbReference type="Proteomes" id="UP000018890"/>
    </source>
</evidence>
<keyword evidence="3" id="KW-1185">Reference proteome</keyword>
<dbReference type="STRING" id="1236970.JCM9140_1390"/>
<dbReference type="AlphaFoldDB" id="W4Q103"/>
<protein>
    <recommendedName>
        <fullName evidence="4">WG repeat-containing protein</fullName>
    </recommendedName>
</protein>
<dbReference type="PROSITE" id="PS51257">
    <property type="entry name" value="PROKAR_LIPOPROTEIN"/>
    <property type="match status" value="1"/>
</dbReference>
<proteinExistence type="predicted"/>
<evidence type="ECO:0000313" key="2">
    <source>
        <dbReference type="EMBL" id="GAE25398.1"/>
    </source>
</evidence>
<organism evidence="2 3">
    <name type="scientific">Halalkalibacter wakoensis JCM 9140</name>
    <dbReference type="NCBI Taxonomy" id="1236970"/>
    <lineage>
        <taxon>Bacteria</taxon>
        <taxon>Bacillati</taxon>
        <taxon>Bacillota</taxon>
        <taxon>Bacilli</taxon>
        <taxon>Bacillales</taxon>
        <taxon>Bacillaceae</taxon>
        <taxon>Halalkalibacter</taxon>
    </lineage>
</organism>
<comment type="caution">
    <text evidence="2">The sequence shown here is derived from an EMBL/GenBank/DDBJ whole genome shotgun (WGS) entry which is preliminary data.</text>
</comment>
<dbReference type="SUPFAM" id="SSF69360">
    <property type="entry name" value="Cell wall binding repeat"/>
    <property type="match status" value="1"/>
</dbReference>
<evidence type="ECO:0008006" key="4">
    <source>
        <dbReference type="Google" id="ProtNLM"/>
    </source>
</evidence>
<dbReference type="OrthoDB" id="210273at2"/>
<keyword evidence="1" id="KW-0732">Signal</keyword>
<evidence type="ECO:0000256" key="1">
    <source>
        <dbReference type="SAM" id="SignalP"/>
    </source>
</evidence>
<name>W4Q103_9BACI</name>
<gene>
    <name evidence="2" type="ORF">JCM9140_1390</name>
</gene>
<dbReference type="InterPro" id="IPR032774">
    <property type="entry name" value="WG_beta_rep"/>
</dbReference>
<sequence>MVIRPNRLLASLGFLFLVMLVTACNESSHVTDEEGEKPVLDDSLLAEIEEPQASEIDNTQVFYSFKDPTSELYGYINSNGEVIISPKFDQAFDFSDGLGRVTVVDDDIIKIGFIDENGDYVIEPQYREARDFSEGLAAVNSYESEQTIGYINKQGEKVLVFDQFHDLFPFSDGMAVVGVWEDPDDTFMTMGYINKEGEVVKEPQYRLASDFSEGFARVDDTEKGYFIDLDGEVLIEAEERHHFYCGFSEGLACIKDEEERWGFFDKNGDIVIEHQFERVDGFSEGLAPVQIDWKWGFIDKEGNIIITPDYDIANRFSEGLAWIRKEDKWGAIDQDGTVLIEPYYDYAEPFKGGLARVFVEEQEQFVNRNGEVVFKVE</sequence>
<feature type="signal peptide" evidence="1">
    <location>
        <begin position="1"/>
        <end position="23"/>
    </location>
</feature>
<reference evidence="2" key="1">
    <citation type="journal article" date="2014" name="Genome Announc.">
        <title>Draft Genome Sequences of Three Alkaliphilic Bacillus Strains, Bacillus wakoensis JCM 9140T, Bacillus akibai JCM 9157T, and Bacillus hemicellulosilyticus JCM 9152T.</title>
        <authorList>
            <person name="Yuki M."/>
            <person name="Oshima K."/>
            <person name="Suda W."/>
            <person name="Oshida Y."/>
            <person name="Kitamura K."/>
            <person name="Iida T."/>
            <person name="Hattori M."/>
            <person name="Ohkuma M."/>
        </authorList>
    </citation>
    <scope>NUCLEOTIDE SEQUENCE [LARGE SCALE GENOMIC DNA]</scope>
    <source>
        <strain evidence="2">JCM 9140</strain>
    </source>
</reference>